<dbReference type="PANTHER" id="PTHR12196">
    <property type="entry name" value="DOMAIN OF UNKNOWN FUNCTION 71 DUF71 -CONTAINING PROTEIN"/>
    <property type="match status" value="1"/>
</dbReference>
<dbReference type="Gene3D" id="3.40.50.620">
    <property type="entry name" value="HUPs"/>
    <property type="match status" value="2"/>
</dbReference>
<dbReference type="CDD" id="cd06156">
    <property type="entry name" value="eu_AANH_C_2"/>
    <property type="match status" value="1"/>
</dbReference>
<dbReference type="GO" id="GO:0017183">
    <property type="term" value="P:protein histidyl modification to diphthamide"/>
    <property type="evidence" value="ECO:0007669"/>
    <property type="project" value="TreeGrafter"/>
</dbReference>
<dbReference type="CDD" id="cd01994">
    <property type="entry name" value="AANH_PF0828-like"/>
    <property type="match status" value="1"/>
</dbReference>
<dbReference type="AlphaFoldDB" id="A0AAE1CGK1"/>
<dbReference type="Gene3D" id="3.90.1490.10">
    <property type="entry name" value="putative n-type atp pyrophosphatase, domain 2"/>
    <property type="match status" value="1"/>
</dbReference>
<dbReference type="FunFam" id="3.90.1490.10:FF:000004">
    <property type="entry name" value="ATP binding L-PSP endoribonuclease family protein"/>
    <property type="match status" value="1"/>
</dbReference>
<name>A0AAE1CGK1_9PEZI</name>
<protein>
    <recommendedName>
        <fullName evidence="2">Diphthine--ammonia ligase</fullName>
        <ecNumber evidence="1">6.3.1.14</ecNumber>
    </recommendedName>
    <alternativeName>
        <fullName evidence="3">Diphthamide synthase</fullName>
    </alternativeName>
    <alternativeName>
        <fullName evidence="4">Diphthamide synthetase</fullName>
    </alternativeName>
</protein>
<feature type="region of interest" description="Disordered" evidence="6">
    <location>
        <begin position="766"/>
        <end position="786"/>
    </location>
</feature>
<evidence type="ECO:0000313" key="9">
    <source>
        <dbReference type="Proteomes" id="UP001270362"/>
    </source>
</evidence>
<dbReference type="InterPro" id="IPR014729">
    <property type="entry name" value="Rossmann-like_a/b/a_fold"/>
</dbReference>
<feature type="compositionally biased region" description="Basic and acidic residues" evidence="6">
    <location>
        <begin position="253"/>
        <end position="262"/>
    </location>
</feature>
<reference evidence="8" key="2">
    <citation type="submission" date="2023-06" db="EMBL/GenBank/DDBJ databases">
        <authorList>
            <consortium name="Lawrence Berkeley National Laboratory"/>
            <person name="Haridas S."/>
            <person name="Hensen N."/>
            <person name="Bonometti L."/>
            <person name="Westerberg I."/>
            <person name="Brannstrom I.O."/>
            <person name="Guillou S."/>
            <person name="Cros-Aarteil S."/>
            <person name="Calhoun S."/>
            <person name="Kuo A."/>
            <person name="Mondo S."/>
            <person name="Pangilinan J."/>
            <person name="Riley R."/>
            <person name="Labutti K."/>
            <person name="Andreopoulos B."/>
            <person name="Lipzen A."/>
            <person name="Chen C."/>
            <person name="Yanf M."/>
            <person name="Daum C."/>
            <person name="Ng V."/>
            <person name="Clum A."/>
            <person name="Steindorff A."/>
            <person name="Ohm R."/>
            <person name="Martin F."/>
            <person name="Silar P."/>
            <person name="Natvig D."/>
            <person name="Lalanne C."/>
            <person name="Gautier V."/>
            <person name="Ament-Velasquez S.L."/>
            <person name="Kruys A."/>
            <person name="Hutchinson M.I."/>
            <person name="Powell A.J."/>
            <person name="Barry K."/>
            <person name="Miller A.N."/>
            <person name="Grigoriev I.V."/>
            <person name="Debuchy R."/>
            <person name="Gladieux P."/>
            <person name="Thoren M.H."/>
            <person name="Johannesson H."/>
        </authorList>
    </citation>
    <scope>NUCLEOTIDE SEQUENCE</scope>
    <source>
        <strain evidence="8">CBS 314.62</strain>
    </source>
</reference>
<dbReference type="Proteomes" id="UP001270362">
    <property type="component" value="Unassembled WGS sequence"/>
</dbReference>
<feature type="region of interest" description="Disordered" evidence="6">
    <location>
        <begin position="144"/>
        <end position="180"/>
    </location>
</feature>
<dbReference type="Pfam" id="PF01042">
    <property type="entry name" value="Ribonuc_L-PSP"/>
    <property type="match status" value="1"/>
</dbReference>
<feature type="compositionally biased region" description="Acidic residues" evidence="6">
    <location>
        <begin position="773"/>
        <end position="786"/>
    </location>
</feature>
<organism evidence="8 9">
    <name type="scientific">Podospora appendiculata</name>
    <dbReference type="NCBI Taxonomy" id="314037"/>
    <lineage>
        <taxon>Eukaryota</taxon>
        <taxon>Fungi</taxon>
        <taxon>Dikarya</taxon>
        <taxon>Ascomycota</taxon>
        <taxon>Pezizomycotina</taxon>
        <taxon>Sordariomycetes</taxon>
        <taxon>Sordariomycetidae</taxon>
        <taxon>Sordariales</taxon>
        <taxon>Podosporaceae</taxon>
        <taxon>Podospora</taxon>
    </lineage>
</organism>
<dbReference type="EMBL" id="JAULSO010000001">
    <property type="protein sequence ID" value="KAK3693821.1"/>
    <property type="molecule type" value="Genomic_DNA"/>
</dbReference>
<dbReference type="SUPFAM" id="SSF52402">
    <property type="entry name" value="Adenine nucleotide alpha hydrolases-like"/>
    <property type="match status" value="1"/>
</dbReference>
<proteinExistence type="predicted"/>
<dbReference type="InterPro" id="IPR035959">
    <property type="entry name" value="RutC-like_sf"/>
</dbReference>
<feature type="domain" description="Diphthamide synthase" evidence="7">
    <location>
        <begin position="277"/>
        <end position="424"/>
    </location>
</feature>
<dbReference type="Pfam" id="PF01902">
    <property type="entry name" value="Diphthami_syn_2"/>
    <property type="match status" value="1"/>
</dbReference>
<dbReference type="PANTHER" id="PTHR12196:SF2">
    <property type="entry name" value="DIPHTHINE--AMMONIA LIGASE"/>
    <property type="match status" value="1"/>
</dbReference>
<reference evidence="8" key="1">
    <citation type="journal article" date="2023" name="Mol. Phylogenet. Evol.">
        <title>Genome-scale phylogeny and comparative genomics of the fungal order Sordariales.</title>
        <authorList>
            <person name="Hensen N."/>
            <person name="Bonometti L."/>
            <person name="Westerberg I."/>
            <person name="Brannstrom I.O."/>
            <person name="Guillou S."/>
            <person name="Cros-Aarteil S."/>
            <person name="Calhoun S."/>
            <person name="Haridas S."/>
            <person name="Kuo A."/>
            <person name="Mondo S."/>
            <person name="Pangilinan J."/>
            <person name="Riley R."/>
            <person name="LaButti K."/>
            <person name="Andreopoulos B."/>
            <person name="Lipzen A."/>
            <person name="Chen C."/>
            <person name="Yan M."/>
            <person name="Daum C."/>
            <person name="Ng V."/>
            <person name="Clum A."/>
            <person name="Steindorff A."/>
            <person name="Ohm R.A."/>
            <person name="Martin F."/>
            <person name="Silar P."/>
            <person name="Natvig D.O."/>
            <person name="Lalanne C."/>
            <person name="Gautier V."/>
            <person name="Ament-Velasquez S.L."/>
            <person name="Kruys A."/>
            <person name="Hutchinson M.I."/>
            <person name="Powell A.J."/>
            <person name="Barry K."/>
            <person name="Miller A.N."/>
            <person name="Grigoriev I.V."/>
            <person name="Debuchy R."/>
            <person name="Gladieux P."/>
            <person name="Hiltunen Thoren M."/>
            <person name="Johannesson H."/>
        </authorList>
    </citation>
    <scope>NUCLEOTIDE SEQUENCE</scope>
    <source>
        <strain evidence="8">CBS 314.62</strain>
    </source>
</reference>
<keyword evidence="9" id="KW-1185">Reference proteome</keyword>
<evidence type="ECO:0000256" key="4">
    <source>
        <dbReference type="ARBA" id="ARBA00031552"/>
    </source>
</evidence>
<comment type="catalytic activity">
    <reaction evidence="5">
        <text>diphthine-[translation elongation factor 2] + NH4(+) + ATP = diphthamide-[translation elongation factor 2] + AMP + diphosphate + H(+)</text>
        <dbReference type="Rhea" id="RHEA:19753"/>
        <dbReference type="Rhea" id="RHEA-COMP:10172"/>
        <dbReference type="Rhea" id="RHEA-COMP:10174"/>
        <dbReference type="ChEBI" id="CHEBI:15378"/>
        <dbReference type="ChEBI" id="CHEBI:16692"/>
        <dbReference type="ChEBI" id="CHEBI:28938"/>
        <dbReference type="ChEBI" id="CHEBI:30616"/>
        <dbReference type="ChEBI" id="CHEBI:33019"/>
        <dbReference type="ChEBI" id="CHEBI:82696"/>
        <dbReference type="ChEBI" id="CHEBI:456215"/>
        <dbReference type="EC" id="6.3.1.14"/>
    </reaction>
</comment>
<evidence type="ECO:0000256" key="3">
    <source>
        <dbReference type="ARBA" id="ARBA00029814"/>
    </source>
</evidence>
<feature type="compositionally biased region" description="Basic and acidic residues" evidence="6">
    <location>
        <begin position="151"/>
        <end position="168"/>
    </location>
</feature>
<dbReference type="GO" id="GO:0017178">
    <property type="term" value="F:diphthine-ammonia ligase activity"/>
    <property type="evidence" value="ECO:0007669"/>
    <property type="project" value="UniProtKB-EC"/>
</dbReference>
<sequence>MAASRTPPPPPRPTEGGLSVIALVSGGKDSFFSILHCQANGHRVVALANLHPGTLPGSGPVPGLGSDAAGVGATVPVTVTVTGAGAGPDAGGASSSSSSSTAAAALPAATVDRAPAVIPATAGTAPELTSDIATRDGGESLLGQRQAAGEGHGDHDPSVESAGGHDYDDGGQDEQQDEDEHDLNSFMYQTVGHQVIPLYADATGIPLYRRAIVGGAGHHGKDYYSHRAPSSSKVSADVIENRASGAASPSSDTKAEPEVRGADDDDDGDETESMVPLLRAIMAAHPEANAICAGAILSTYQRTRVESVATHLGLVPLAYLWKFPTLPTPESSGASDAQLLDDMAAVGLEARIVKVASGGLDDSFLWTNVVSAGGRDKIARSMRRFGMAEGGAIIGEGGEFETIVLDGPARLFRKRIVVAEADRRLVMEGGGTAWLNLRHAKLEAKDEKTLADENNNEVRIPDLLDPRFISVLDTLSTVERIIETDVALSRDLARSSLESHLSETLPEPVPDLGTLQCPADAKLQQWCFVGNASTGGASVEVETASLVEQIHHRLQQATLAPSAIINATILLRRMADFPTINTIYGALFDAPNPPARVTISCGRLLSPADGNIAVYLTVHTGGLGPGQRQGLHVQSRSYWAPANIGPYSQAVAVPLRSLLTSKPPVVGGAATADGPQLVSIAGQIPLVPATMALPTTNGDGDGDALKLQLTLSLQHLWRIGLEMGVQWWTSGVAYFPACGGGDGSDGEKTVMAGRARMAARAWEASHRWSAGSEGEDDDDEDEDGPDLWDRTFDRRYMSYAGAAGREKEGGQELPDWEVVVGGKERGAVRLPRLFVAEVAELPRAAMVEWHAHLGIAKAPGTSVALLNPIVGEDVGGEEGLSISHTIVRSGTGLSLVQTVVAEKLGSPSSASSMVSFSDLDRAAERAIAKLGGGGGDLSLACDAADWMPVALVRYVDVGRSESGSENTAAPVVPCASLWDAASGERLASVVVYQSVFEEEGRGEDGGGGEDDEDC</sequence>
<dbReference type="InterPro" id="IPR002761">
    <property type="entry name" value="Diphthami_syn_dom"/>
</dbReference>
<evidence type="ECO:0000256" key="6">
    <source>
        <dbReference type="SAM" id="MobiDB-lite"/>
    </source>
</evidence>
<accession>A0AAE1CGK1</accession>
<evidence type="ECO:0000256" key="5">
    <source>
        <dbReference type="ARBA" id="ARBA00048108"/>
    </source>
</evidence>
<dbReference type="SUPFAM" id="SSF55298">
    <property type="entry name" value="YjgF-like"/>
    <property type="match status" value="2"/>
</dbReference>
<feature type="region of interest" description="Disordered" evidence="6">
    <location>
        <begin position="242"/>
        <end position="271"/>
    </location>
</feature>
<dbReference type="CDD" id="cd06155">
    <property type="entry name" value="eu_AANH_C_1"/>
    <property type="match status" value="1"/>
</dbReference>
<dbReference type="Gene3D" id="3.30.1330.40">
    <property type="entry name" value="RutC-like"/>
    <property type="match status" value="2"/>
</dbReference>
<feature type="compositionally biased region" description="Acidic residues" evidence="6">
    <location>
        <begin position="169"/>
        <end position="180"/>
    </location>
</feature>
<evidence type="ECO:0000256" key="1">
    <source>
        <dbReference type="ARBA" id="ARBA00012089"/>
    </source>
</evidence>
<evidence type="ECO:0000313" key="8">
    <source>
        <dbReference type="EMBL" id="KAK3693821.1"/>
    </source>
</evidence>
<dbReference type="EC" id="6.3.1.14" evidence="1"/>
<dbReference type="InterPro" id="IPR030662">
    <property type="entry name" value="DPH6/MJ0570"/>
</dbReference>
<evidence type="ECO:0000259" key="7">
    <source>
        <dbReference type="Pfam" id="PF01902"/>
    </source>
</evidence>
<gene>
    <name evidence="8" type="ORF">B0T22DRAFT_52532</name>
</gene>
<comment type="caution">
    <text evidence="8">The sequence shown here is derived from an EMBL/GenBank/DDBJ whole genome shotgun (WGS) entry which is preliminary data.</text>
</comment>
<dbReference type="InterPro" id="IPR006175">
    <property type="entry name" value="YjgF/YER057c/UK114"/>
</dbReference>
<evidence type="ECO:0000256" key="2">
    <source>
        <dbReference type="ARBA" id="ARBA00018426"/>
    </source>
</evidence>